<accession>A0A834TUF4</accession>
<protein>
    <submittedName>
        <fullName evidence="2">Uncharacterized protein</fullName>
    </submittedName>
</protein>
<keyword evidence="1" id="KW-0812">Transmembrane</keyword>
<keyword evidence="1" id="KW-1133">Transmembrane helix</keyword>
<dbReference type="AlphaFoldDB" id="A0A834TUF4"/>
<dbReference type="Proteomes" id="UP000634136">
    <property type="component" value="Unassembled WGS sequence"/>
</dbReference>
<evidence type="ECO:0000313" key="2">
    <source>
        <dbReference type="EMBL" id="KAF7826435.1"/>
    </source>
</evidence>
<reference evidence="2" key="1">
    <citation type="submission" date="2020-09" db="EMBL/GenBank/DDBJ databases">
        <title>Genome-Enabled Discovery of Anthraquinone Biosynthesis in Senna tora.</title>
        <authorList>
            <person name="Kang S.-H."/>
            <person name="Pandey R.P."/>
            <person name="Lee C.-M."/>
            <person name="Sim J.-S."/>
            <person name="Jeong J.-T."/>
            <person name="Choi B.-S."/>
            <person name="Jung M."/>
            <person name="Ginzburg D."/>
            <person name="Zhao K."/>
            <person name="Won S.Y."/>
            <person name="Oh T.-J."/>
            <person name="Yu Y."/>
            <person name="Kim N.-H."/>
            <person name="Lee O.R."/>
            <person name="Lee T.-H."/>
            <person name="Bashyal P."/>
            <person name="Kim T.-S."/>
            <person name="Lee W.-H."/>
            <person name="Kawkins C."/>
            <person name="Kim C.-K."/>
            <person name="Kim J.S."/>
            <person name="Ahn B.O."/>
            <person name="Rhee S.Y."/>
            <person name="Sohng J.K."/>
        </authorList>
    </citation>
    <scope>NUCLEOTIDE SEQUENCE</scope>
    <source>
        <tissue evidence="2">Leaf</tissue>
    </source>
</reference>
<evidence type="ECO:0000256" key="1">
    <source>
        <dbReference type="SAM" id="Phobius"/>
    </source>
</evidence>
<dbReference type="EMBL" id="JAAIUW010000006">
    <property type="protein sequence ID" value="KAF7826435.1"/>
    <property type="molecule type" value="Genomic_DNA"/>
</dbReference>
<feature type="transmembrane region" description="Helical" evidence="1">
    <location>
        <begin position="172"/>
        <end position="192"/>
    </location>
</feature>
<feature type="transmembrane region" description="Helical" evidence="1">
    <location>
        <begin position="148"/>
        <end position="166"/>
    </location>
</feature>
<keyword evidence="1" id="KW-0472">Membrane</keyword>
<gene>
    <name evidence="2" type="ORF">G2W53_017599</name>
</gene>
<evidence type="ECO:0000313" key="3">
    <source>
        <dbReference type="Proteomes" id="UP000634136"/>
    </source>
</evidence>
<proteinExistence type="predicted"/>
<name>A0A834TUF4_9FABA</name>
<keyword evidence="3" id="KW-1185">Reference proteome</keyword>
<sequence length="222" mass="24594">MARLYCHNHHSECGGEQSDARCGELGSQYRLYPNRSMWKSTILKTSFESFRGSSALYGRLMPVVLVVQERWRCRSSVDEVGIGRPTYGFKKEEKSQEQQGVLVNVEGSGVIIPSLPEEVVKERRVKDDGVDVAELVVVPPLAPSQLNFLFLLVLPLLLPVFLLVYFPLRAGILGLRLGCLLMPLVSITCLIAKSSCRLGLLEGVPLDEGFFGVPVGLIGWDF</sequence>
<organism evidence="2 3">
    <name type="scientific">Senna tora</name>
    <dbReference type="NCBI Taxonomy" id="362788"/>
    <lineage>
        <taxon>Eukaryota</taxon>
        <taxon>Viridiplantae</taxon>
        <taxon>Streptophyta</taxon>
        <taxon>Embryophyta</taxon>
        <taxon>Tracheophyta</taxon>
        <taxon>Spermatophyta</taxon>
        <taxon>Magnoliopsida</taxon>
        <taxon>eudicotyledons</taxon>
        <taxon>Gunneridae</taxon>
        <taxon>Pentapetalae</taxon>
        <taxon>rosids</taxon>
        <taxon>fabids</taxon>
        <taxon>Fabales</taxon>
        <taxon>Fabaceae</taxon>
        <taxon>Caesalpinioideae</taxon>
        <taxon>Cassia clade</taxon>
        <taxon>Senna</taxon>
    </lineage>
</organism>
<comment type="caution">
    <text evidence="2">The sequence shown here is derived from an EMBL/GenBank/DDBJ whole genome shotgun (WGS) entry which is preliminary data.</text>
</comment>